<name>A0ABQ0CMB0_9HYPO</name>
<proteinExistence type="predicted"/>
<organism evidence="2 3">
    <name type="scientific">Epichloe bromicola</name>
    <dbReference type="NCBI Taxonomy" id="79588"/>
    <lineage>
        <taxon>Eukaryota</taxon>
        <taxon>Fungi</taxon>
        <taxon>Dikarya</taxon>
        <taxon>Ascomycota</taxon>
        <taxon>Pezizomycotina</taxon>
        <taxon>Sordariomycetes</taxon>
        <taxon>Hypocreomycetidae</taxon>
        <taxon>Hypocreales</taxon>
        <taxon>Clavicipitaceae</taxon>
        <taxon>Epichloe</taxon>
    </lineage>
</organism>
<dbReference type="CDD" id="cd05120">
    <property type="entry name" value="APH_ChoK_like"/>
    <property type="match status" value="1"/>
</dbReference>
<dbReference type="Proteomes" id="UP001562357">
    <property type="component" value="Unassembled WGS sequence"/>
</dbReference>
<sequence>MMPASTAVTYLGKSTAAMSLDATKETLSRPFFAPQSRLPAPLPTAEEIEASSEVLQEYTGRRIVRFGDRYVIKYGLNVSLTEGENMVLIREILPDQVPEVYALYSIENEAGRMVNFIVMERITGERLDAIWDGCDLAKKSETAEELRSHMNTLRSIPSPGYFGCVGRRPFEDSLFWTAPHDSISVSGPFDSESLLNSALIEKYLYNSGLDNKAAFYRRVLPLILRGHEPVFTHGDLQRKNIIIRENGAVVLIDWETAGWYPEYWEYAIAVCACGAWQDDWHEFIGRVLVEYPIEYPWFEMLSRELWS</sequence>
<dbReference type="PANTHER" id="PTHR21310:SF48">
    <property type="entry name" value="AMINOGLYCOSIDE PHOSPHOTRANSFERASE DOMAIN-CONTAINING PROTEIN"/>
    <property type="match status" value="1"/>
</dbReference>
<keyword evidence="3" id="KW-1185">Reference proteome</keyword>
<protein>
    <recommendedName>
        <fullName evidence="1">Aminoglycoside phosphotransferase domain-containing protein</fullName>
    </recommendedName>
</protein>
<dbReference type="PANTHER" id="PTHR21310">
    <property type="entry name" value="AMINOGLYCOSIDE PHOSPHOTRANSFERASE-RELATED-RELATED"/>
    <property type="match status" value="1"/>
</dbReference>
<dbReference type="EMBL" id="BAAFGZ010000085">
    <property type="protein sequence ID" value="GAB0134578.1"/>
    <property type="molecule type" value="Genomic_DNA"/>
</dbReference>
<gene>
    <name evidence="2" type="primary">g2943</name>
    <name evidence="2" type="ORF">EsDP_00002943</name>
</gene>
<evidence type="ECO:0000313" key="3">
    <source>
        <dbReference type="Proteomes" id="UP001562357"/>
    </source>
</evidence>
<dbReference type="Pfam" id="PF01636">
    <property type="entry name" value="APH"/>
    <property type="match status" value="1"/>
</dbReference>
<dbReference type="InterPro" id="IPR002575">
    <property type="entry name" value="Aminoglycoside_PTrfase"/>
</dbReference>
<dbReference type="InterPro" id="IPR051678">
    <property type="entry name" value="AGP_Transferase"/>
</dbReference>
<dbReference type="InterPro" id="IPR011009">
    <property type="entry name" value="Kinase-like_dom_sf"/>
</dbReference>
<dbReference type="SUPFAM" id="SSF56112">
    <property type="entry name" value="Protein kinase-like (PK-like)"/>
    <property type="match status" value="1"/>
</dbReference>
<feature type="domain" description="Aminoglycoside phosphotransferase" evidence="1">
    <location>
        <begin position="96"/>
        <end position="281"/>
    </location>
</feature>
<evidence type="ECO:0000259" key="1">
    <source>
        <dbReference type="Pfam" id="PF01636"/>
    </source>
</evidence>
<accession>A0ABQ0CMB0</accession>
<dbReference type="Gene3D" id="3.90.1200.10">
    <property type="match status" value="1"/>
</dbReference>
<comment type="caution">
    <text evidence="2">The sequence shown here is derived from an EMBL/GenBank/DDBJ whole genome shotgun (WGS) entry which is preliminary data.</text>
</comment>
<evidence type="ECO:0000313" key="2">
    <source>
        <dbReference type="EMBL" id="GAB0134578.1"/>
    </source>
</evidence>
<reference evidence="3" key="1">
    <citation type="submission" date="2024-06" db="EMBL/GenBank/DDBJ databases">
        <title>Draft Genome Sequences of Epichloe bromicola Strains Isolated from Elymus ciliaris.</title>
        <authorList>
            <consortium name="Epichloe bromicola genome sequencing consortium"/>
            <person name="Miura A."/>
            <person name="Imano S."/>
            <person name="Ashida A."/>
            <person name="Sato I."/>
            <person name="Chiba S."/>
            <person name="Tanaka A."/>
            <person name="Camagna M."/>
            <person name="Takemoto D."/>
        </authorList>
    </citation>
    <scope>NUCLEOTIDE SEQUENCE [LARGE SCALE GENOMIC DNA]</scope>
    <source>
        <strain evidence="3">DP</strain>
    </source>
</reference>